<evidence type="ECO:0000313" key="2">
    <source>
        <dbReference type="Proteomes" id="UP001165368"/>
    </source>
</evidence>
<name>A0ABS9L5I2_9MICC</name>
<proteinExistence type="predicted"/>
<gene>
    <name evidence="1" type="ORF">LVY72_07690</name>
</gene>
<dbReference type="Proteomes" id="UP001165368">
    <property type="component" value="Unassembled WGS sequence"/>
</dbReference>
<dbReference type="InterPro" id="IPR036188">
    <property type="entry name" value="FAD/NAD-bd_sf"/>
</dbReference>
<comment type="caution">
    <text evidence="1">The sequence shown here is derived from an EMBL/GenBank/DDBJ whole genome shotgun (WGS) entry which is preliminary data.</text>
</comment>
<dbReference type="PANTHER" id="PTHR10668:SF105">
    <property type="entry name" value="DEHYDROGENASE-RELATED"/>
    <property type="match status" value="1"/>
</dbReference>
<dbReference type="EMBL" id="JAKLTQ010000004">
    <property type="protein sequence ID" value="MCG2621798.1"/>
    <property type="molecule type" value="Genomic_DNA"/>
</dbReference>
<dbReference type="Gene3D" id="3.90.660.50">
    <property type="match status" value="1"/>
</dbReference>
<dbReference type="Pfam" id="PF13450">
    <property type="entry name" value="NAD_binding_8"/>
    <property type="match status" value="1"/>
</dbReference>
<dbReference type="RefSeq" id="WP_237819383.1">
    <property type="nucleotide sequence ID" value="NZ_JAKLTQ010000004.1"/>
</dbReference>
<dbReference type="Gene3D" id="3.50.50.60">
    <property type="entry name" value="FAD/NAD(P)-binding domain"/>
    <property type="match status" value="2"/>
</dbReference>
<keyword evidence="2" id="KW-1185">Reference proteome</keyword>
<reference evidence="1" key="1">
    <citation type="submission" date="2022-01" db="EMBL/GenBank/DDBJ databases">
        <authorList>
            <person name="Jo J.-H."/>
            <person name="Im W.-T."/>
        </authorList>
    </citation>
    <scope>NUCLEOTIDE SEQUENCE</scope>
    <source>
        <strain evidence="1">I2-34</strain>
    </source>
</reference>
<dbReference type="PANTHER" id="PTHR10668">
    <property type="entry name" value="PHYTOENE DEHYDROGENASE"/>
    <property type="match status" value="1"/>
</dbReference>
<organism evidence="1 2">
    <name type="scientific">Arthrobacter hankyongi</name>
    <dbReference type="NCBI Taxonomy" id="2904801"/>
    <lineage>
        <taxon>Bacteria</taxon>
        <taxon>Bacillati</taxon>
        <taxon>Actinomycetota</taxon>
        <taxon>Actinomycetes</taxon>
        <taxon>Micrococcales</taxon>
        <taxon>Micrococcaceae</taxon>
        <taxon>Arthrobacter</taxon>
    </lineage>
</organism>
<sequence length="489" mass="51094">MTSPPGSAHSAPDAVVVGAGPNGLAAAVVLARAGLKVQVLEAAAEPGGGARTQELIEPGHWHDVCSAVHPLAVASPFFSDFGLAERIRLHTPEISYAQVIDGADAAIAYRSLARTAAGLGVDGRAYRSLLEPLVQGVDQLLGLTMNQLLRLPDDPVAALKFGLRVLEQGGPLWNMRFKEYHAPALLTGVAAHTPGGPRRLVGAGAGLMLGALAHAVGYPLPAGGSKAIIEALVADLQAHGGSVATGVRVNDMRDLPAARAVLLDTTPQHLLRLAADRLPAGYVNTLGRYRYGPGAAKVDYILSGPVPWANPELAKAATVHLGGTREQIRVAEQEVARGRHAAWPFTLVAQPSSFDPTRAPAGRHVLWTYCHVPNGSDRDLTALITTQLEQAAPGFADLVVASRSMSAADYARYNPNYAGGDFGTGAVSLRQVLARPTLRPQPWHTPLKGFYLCSSATPPGPGVHGMSGYHAASLALQEVFGLPVPDLAP</sequence>
<accession>A0ABS9L5I2</accession>
<evidence type="ECO:0000313" key="1">
    <source>
        <dbReference type="EMBL" id="MCG2621798.1"/>
    </source>
</evidence>
<protein>
    <submittedName>
        <fullName evidence="1">NAD(P)/FAD-dependent oxidoreductase</fullName>
    </submittedName>
</protein>
<dbReference type="SUPFAM" id="SSF51905">
    <property type="entry name" value="FAD/NAD(P)-binding domain"/>
    <property type="match status" value="1"/>
</dbReference>